<dbReference type="PANTHER" id="PTHR36116:SF1">
    <property type="entry name" value="UPF0060 MEMBRANE PROTEIN YNFA"/>
    <property type="match status" value="1"/>
</dbReference>
<accession>A0A812F1H6</accession>
<keyword evidence="3 5" id="KW-1133">Transmembrane helix</keyword>
<feature type="transmembrane region" description="Helical" evidence="5">
    <location>
        <begin position="37"/>
        <end position="55"/>
    </location>
</feature>
<evidence type="ECO:0000313" key="6">
    <source>
        <dbReference type="EMBL" id="CAE6495131.1"/>
    </source>
</evidence>
<feature type="transmembrane region" description="Helical" evidence="5">
    <location>
        <begin position="12"/>
        <end position="31"/>
    </location>
</feature>
<evidence type="ECO:0000256" key="2">
    <source>
        <dbReference type="ARBA" id="ARBA00022692"/>
    </source>
</evidence>
<dbReference type="GO" id="GO:0005886">
    <property type="term" value="C:plasma membrane"/>
    <property type="evidence" value="ECO:0007669"/>
    <property type="project" value="TreeGrafter"/>
</dbReference>
<dbReference type="NCBIfam" id="NF002586">
    <property type="entry name" value="PRK02237.1"/>
    <property type="match status" value="1"/>
</dbReference>
<dbReference type="EMBL" id="CAJNAQ010000005">
    <property type="protein sequence ID" value="CAE6495131.1"/>
    <property type="molecule type" value="Genomic_DNA"/>
</dbReference>
<dbReference type="InterPro" id="IPR003844">
    <property type="entry name" value="UPF0060"/>
</dbReference>
<dbReference type="RefSeq" id="WP_205099317.1">
    <property type="nucleotide sequence ID" value="NZ_CAJNAQ010000005.1"/>
</dbReference>
<name>A0A812F1H6_9ARCH</name>
<organism evidence="6 7">
    <name type="scientific">Candidatus Nitrosotenuis uzonensis</name>
    <dbReference type="NCBI Taxonomy" id="1407055"/>
    <lineage>
        <taxon>Archaea</taxon>
        <taxon>Nitrososphaerota</taxon>
        <taxon>Candidatus Nitrosotenuis</taxon>
    </lineage>
</organism>
<protein>
    <submittedName>
        <fullName evidence="6">Uncharacterized protein</fullName>
    </submittedName>
</protein>
<keyword evidence="1" id="KW-1003">Cell membrane</keyword>
<dbReference type="InterPro" id="IPR037185">
    <property type="entry name" value="EmrE-like"/>
</dbReference>
<evidence type="ECO:0000256" key="3">
    <source>
        <dbReference type="ARBA" id="ARBA00022989"/>
    </source>
</evidence>
<sequence length="121" mass="13723">MNVVARRAATSLLLFFLAGLCEIGGGYLVWLWLREDFSWWVGAIGGFILFLYGVVPTLQKSHFHRIYAAYGGIFVVMSVLWGWLIDGINPDRYDIIGATIVTAGVLIIYYYPRKGEKIWSK</sequence>
<proteinExistence type="inferred from homology"/>
<dbReference type="PANTHER" id="PTHR36116">
    <property type="entry name" value="UPF0060 MEMBRANE PROTEIN YNFA"/>
    <property type="match status" value="1"/>
</dbReference>
<dbReference type="HAMAP" id="MF_00010">
    <property type="entry name" value="UPF0060"/>
    <property type="match status" value="1"/>
</dbReference>
<keyword evidence="2 5" id="KW-0812">Transmembrane</keyword>
<dbReference type="SUPFAM" id="SSF103481">
    <property type="entry name" value="Multidrug resistance efflux transporter EmrE"/>
    <property type="match status" value="1"/>
</dbReference>
<evidence type="ECO:0000256" key="4">
    <source>
        <dbReference type="ARBA" id="ARBA00023136"/>
    </source>
</evidence>
<evidence type="ECO:0000256" key="1">
    <source>
        <dbReference type="ARBA" id="ARBA00022475"/>
    </source>
</evidence>
<comment type="caution">
    <text evidence="6">The sequence shown here is derived from an EMBL/GenBank/DDBJ whole genome shotgun (WGS) entry which is preliminary data.</text>
</comment>
<dbReference type="Gene3D" id="1.10.3730.20">
    <property type="match status" value="1"/>
</dbReference>
<dbReference type="Pfam" id="PF02694">
    <property type="entry name" value="UPF0060"/>
    <property type="match status" value="1"/>
</dbReference>
<evidence type="ECO:0000313" key="7">
    <source>
        <dbReference type="Proteomes" id="UP000655759"/>
    </source>
</evidence>
<dbReference type="AlphaFoldDB" id="A0A812F1H6"/>
<feature type="transmembrane region" description="Helical" evidence="5">
    <location>
        <begin position="95"/>
        <end position="112"/>
    </location>
</feature>
<dbReference type="Proteomes" id="UP000655759">
    <property type="component" value="Unassembled WGS sequence"/>
</dbReference>
<reference evidence="6" key="1">
    <citation type="submission" date="2021-02" db="EMBL/GenBank/DDBJ databases">
        <authorList>
            <person name="Han P."/>
        </authorList>
    </citation>
    <scope>NUCLEOTIDE SEQUENCE</scope>
    <source>
        <strain evidence="6">Candidatus Nitrosotenuis uzonensis 5A</strain>
    </source>
</reference>
<keyword evidence="4 5" id="KW-0472">Membrane</keyword>
<gene>
    <name evidence="6" type="ORF">NUZ5A_50374</name>
</gene>
<feature type="transmembrane region" description="Helical" evidence="5">
    <location>
        <begin position="67"/>
        <end position="83"/>
    </location>
</feature>
<evidence type="ECO:0000256" key="5">
    <source>
        <dbReference type="SAM" id="Phobius"/>
    </source>
</evidence>